<feature type="region of interest" description="Disordered" evidence="3">
    <location>
        <begin position="53"/>
        <end position="76"/>
    </location>
</feature>
<dbReference type="SMART" id="SM00248">
    <property type="entry name" value="ANK"/>
    <property type="match status" value="6"/>
</dbReference>
<feature type="compositionally biased region" description="Low complexity" evidence="3">
    <location>
        <begin position="55"/>
        <end position="73"/>
    </location>
</feature>
<organism evidence="5 6">
    <name type="scientific">Podospora aff. communis PSN243</name>
    <dbReference type="NCBI Taxonomy" id="3040156"/>
    <lineage>
        <taxon>Eukaryota</taxon>
        <taxon>Fungi</taxon>
        <taxon>Dikarya</taxon>
        <taxon>Ascomycota</taxon>
        <taxon>Pezizomycotina</taxon>
        <taxon>Sordariomycetes</taxon>
        <taxon>Sordariomycetidae</taxon>
        <taxon>Sordariales</taxon>
        <taxon>Podosporaceae</taxon>
        <taxon>Podospora</taxon>
    </lineage>
</organism>
<dbReference type="PROSITE" id="PS50297">
    <property type="entry name" value="ANK_REP_REGION"/>
    <property type="match status" value="2"/>
</dbReference>
<dbReference type="SUPFAM" id="SSF48403">
    <property type="entry name" value="Ankyrin repeat"/>
    <property type="match status" value="1"/>
</dbReference>
<dbReference type="InterPro" id="IPR029058">
    <property type="entry name" value="AB_hydrolase_fold"/>
</dbReference>
<dbReference type="Pfam" id="PF00023">
    <property type="entry name" value="Ank"/>
    <property type="match status" value="1"/>
</dbReference>
<keyword evidence="2" id="KW-0040">ANK repeat</keyword>
<dbReference type="Gene3D" id="3.40.50.300">
    <property type="entry name" value="P-loop containing nucleotide triphosphate hydrolases"/>
    <property type="match status" value="1"/>
</dbReference>
<sequence>MSRLPRISDTGLSVLSEPEAGDVVVDIVFVHGLQGHPYKTWAATIVPNVPAADLSPSARPSAEAAAESKPAPSLGLRHMWSKKSRSATGSVAESIDEERLPVNATSDVNPAAVYWPKDLLPLECPRARILAWGYDTVVTKRMAAPSNKNSVLSHAKDLLFSLSRDRPMNRPIIFVAHSLGGIVTKEMLARSEAAGDLIHRNIVQSTAAIIFLGTPHRGSQQMAGIGETVRRIASTVLKMDTSPAALNALGLKTTDLERCQESFSQLWRDYDFKVKTFQEGLGLTGVHIGPLSDKVVPDYSSALGDARERAETLQANHMSMCRFTSREDPNYRKVSGELRDLYLAIERARRGNPPPDAPSAAAGATAPAVQNEIVRLLHFPRMDRRLRTIGEPASQTCRWLFEHENYTAWRSRTGVERHHGLLWMRGKPGSGKSTLLREAYRDALRVKSHAACCAFFFNAKGGRLERSVEGLYRSILCQLLIRFPDGQSQLSASLEEFRQRQAPEEAGLDATGFPWQEDEIKSFLVETISAQHGQRIVIFIDAIDECEAQRAREIAYFLRDLTDSAHARGVLLDVCFSGRQFPLISIRDCLEISVEDFNAPDIALYVDHKLAMGGLSEPAQREAAALRDTILSKASGVFLWVVLVVDRVLKDFDEGFSPKQLASRLNEMPAALGELFTDLLSRNREDPAVTVRFFQWAVLGAYNLRLREWRQLLGFVRCGTFESLEKWRQSSMYPETDEQLEKQLHNISMGLVEVSGGKLRTRPTADKHFADDIDSVGAGAGSLAEEGETRTVQVVHQSVREFFLHQNGFRTLDPSLGDNAVGLGHIAIMQSCFRYMFLPELDSLVAARAEAVLRQREANAETSSVGTDKEQITNFLGRRRWKRPNSVASFGSAGSGPGSFGIPDMKTVDNNATQRPVNPSLNNREMGEMTFEEIVNKYVFRVGNAGELEDFRLSLLIRDSDDDGVARTSTVKTDSTASSPTPSIKSVTSRVLEADLALLHYSTMTPPLHAQRAEAEGTDQEQVVDRLLDGKLWRRWKLLREDIHPECRLSEFLVEENLKSWTLSLLSLGYDAPEVVEAVFGQGKADFIECLVRRDIDQPLFAPPNDPLLHRLLSQRTDKSGAVDCAMTYLRHCETINKTNAESVRKTLNRVDARGRTPLHLAAGTPASDEATVLLLMRLGANVNAEDAGGQRPLDRACSETWPASGIVSNLLKHGACIEPPNPNALTPLQLLCKYSAARQGAEAARVLLSAGAQVNLPGTRGQQPLALACDIHDLANPEMIQCLIDHGAHTGHQDGVGQTALHILCSQIRPNAPAIATLLRADHRVATLLDRRGSSALHRACSRFELSIAALEALIGRHQEVVSTPDRQGVTPLHNAAFRSNHLVVDRLIKSGARVDVVDQRGNTPMHLALVRLTGKSGHPGGSAPTSALIARSVAAAAKTLEGLPSELMLLQLELEMAAKAELHVPSPAG</sequence>
<dbReference type="InterPro" id="IPR036770">
    <property type="entry name" value="Ankyrin_rpt-contain_sf"/>
</dbReference>
<feature type="region of interest" description="Disordered" evidence="3">
    <location>
        <begin position="964"/>
        <end position="983"/>
    </location>
</feature>
<dbReference type="InterPro" id="IPR027417">
    <property type="entry name" value="P-loop_NTPase"/>
</dbReference>
<accession>A0AAV9G1F4</accession>
<feature type="domain" description="Nephrocystin 3-like N-terminal" evidence="4">
    <location>
        <begin position="395"/>
        <end position="568"/>
    </location>
</feature>
<dbReference type="Pfam" id="PF24883">
    <property type="entry name" value="NPHP3_N"/>
    <property type="match status" value="1"/>
</dbReference>
<dbReference type="SUPFAM" id="SSF52540">
    <property type="entry name" value="P-loop containing nucleoside triphosphate hydrolases"/>
    <property type="match status" value="1"/>
</dbReference>
<reference evidence="5" key="2">
    <citation type="submission" date="2023-05" db="EMBL/GenBank/DDBJ databases">
        <authorList>
            <consortium name="Lawrence Berkeley National Laboratory"/>
            <person name="Steindorff A."/>
            <person name="Hensen N."/>
            <person name="Bonometti L."/>
            <person name="Westerberg I."/>
            <person name="Brannstrom I.O."/>
            <person name="Guillou S."/>
            <person name="Cros-Aarteil S."/>
            <person name="Calhoun S."/>
            <person name="Haridas S."/>
            <person name="Kuo A."/>
            <person name="Mondo S."/>
            <person name="Pangilinan J."/>
            <person name="Riley R."/>
            <person name="Labutti K."/>
            <person name="Andreopoulos B."/>
            <person name="Lipzen A."/>
            <person name="Chen C."/>
            <person name="Yanf M."/>
            <person name="Daum C."/>
            <person name="Ng V."/>
            <person name="Clum A."/>
            <person name="Ohm R."/>
            <person name="Martin F."/>
            <person name="Silar P."/>
            <person name="Natvig D."/>
            <person name="Lalanne C."/>
            <person name="Gautier V."/>
            <person name="Ament-Velasquez S.L."/>
            <person name="Kruys A."/>
            <person name="Hutchinson M.I."/>
            <person name="Powell A.J."/>
            <person name="Barry K."/>
            <person name="Miller A.N."/>
            <person name="Grigoriev I.V."/>
            <person name="Debuchy R."/>
            <person name="Gladieux P."/>
            <person name="Thoren M.H."/>
            <person name="Johannesson H."/>
        </authorList>
    </citation>
    <scope>NUCLEOTIDE SEQUENCE</scope>
    <source>
        <strain evidence="5">PSN243</strain>
    </source>
</reference>
<dbReference type="InterPro" id="IPR056884">
    <property type="entry name" value="NPHP3-like_N"/>
</dbReference>
<feature type="compositionally biased region" description="Polar residues" evidence="3">
    <location>
        <begin position="908"/>
        <end position="923"/>
    </location>
</feature>
<dbReference type="SUPFAM" id="SSF53474">
    <property type="entry name" value="alpha/beta-Hydrolases"/>
    <property type="match status" value="1"/>
</dbReference>
<dbReference type="PROSITE" id="PS50088">
    <property type="entry name" value="ANK_REPEAT"/>
    <property type="match status" value="2"/>
</dbReference>
<dbReference type="Gene3D" id="1.25.40.20">
    <property type="entry name" value="Ankyrin repeat-containing domain"/>
    <property type="match status" value="2"/>
</dbReference>
<feature type="region of interest" description="Disordered" evidence="3">
    <location>
        <begin position="886"/>
        <end position="923"/>
    </location>
</feature>
<reference evidence="5" key="1">
    <citation type="journal article" date="2023" name="Mol. Phylogenet. Evol.">
        <title>Genome-scale phylogeny and comparative genomics of the fungal order Sordariales.</title>
        <authorList>
            <person name="Hensen N."/>
            <person name="Bonometti L."/>
            <person name="Westerberg I."/>
            <person name="Brannstrom I.O."/>
            <person name="Guillou S."/>
            <person name="Cros-Aarteil S."/>
            <person name="Calhoun S."/>
            <person name="Haridas S."/>
            <person name="Kuo A."/>
            <person name="Mondo S."/>
            <person name="Pangilinan J."/>
            <person name="Riley R."/>
            <person name="LaButti K."/>
            <person name="Andreopoulos B."/>
            <person name="Lipzen A."/>
            <person name="Chen C."/>
            <person name="Yan M."/>
            <person name="Daum C."/>
            <person name="Ng V."/>
            <person name="Clum A."/>
            <person name="Steindorff A."/>
            <person name="Ohm R.A."/>
            <person name="Martin F."/>
            <person name="Silar P."/>
            <person name="Natvig D.O."/>
            <person name="Lalanne C."/>
            <person name="Gautier V."/>
            <person name="Ament-Velasquez S.L."/>
            <person name="Kruys A."/>
            <person name="Hutchinson M.I."/>
            <person name="Powell A.J."/>
            <person name="Barry K."/>
            <person name="Miller A.N."/>
            <person name="Grigoriev I.V."/>
            <person name="Debuchy R."/>
            <person name="Gladieux P."/>
            <person name="Hiltunen Thoren M."/>
            <person name="Johannesson H."/>
        </authorList>
    </citation>
    <scope>NUCLEOTIDE SEQUENCE</scope>
    <source>
        <strain evidence="5">PSN243</strain>
    </source>
</reference>
<evidence type="ECO:0000313" key="5">
    <source>
        <dbReference type="EMBL" id="KAK4442424.1"/>
    </source>
</evidence>
<proteinExistence type="predicted"/>
<keyword evidence="6" id="KW-1185">Reference proteome</keyword>
<dbReference type="Gene3D" id="3.40.50.1820">
    <property type="entry name" value="alpha/beta hydrolase"/>
    <property type="match status" value="1"/>
</dbReference>
<gene>
    <name evidence="5" type="ORF">QBC34DRAFT_25439</name>
</gene>
<evidence type="ECO:0000256" key="2">
    <source>
        <dbReference type="PROSITE-ProRule" id="PRU00023"/>
    </source>
</evidence>
<keyword evidence="1" id="KW-0677">Repeat</keyword>
<evidence type="ECO:0000259" key="4">
    <source>
        <dbReference type="Pfam" id="PF24883"/>
    </source>
</evidence>
<evidence type="ECO:0000256" key="1">
    <source>
        <dbReference type="ARBA" id="ARBA00022737"/>
    </source>
</evidence>
<dbReference type="InterPro" id="IPR002110">
    <property type="entry name" value="Ankyrin_rpt"/>
</dbReference>
<dbReference type="Proteomes" id="UP001321760">
    <property type="component" value="Unassembled WGS sequence"/>
</dbReference>
<feature type="repeat" description="ANK" evidence="2">
    <location>
        <begin position="1369"/>
        <end position="1401"/>
    </location>
</feature>
<feature type="repeat" description="ANK" evidence="2">
    <location>
        <begin position="1154"/>
        <end position="1188"/>
    </location>
</feature>
<evidence type="ECO:0000313" key="6">
    <source>
        <dbReference type="Proteomes" id="UP001321760"/>
    </source>
</evidence>
<evidence type="ECO:0000256" key="3">
    <source>
        <dbReference type="SAM" id="MobiDB-lite"/>
    </source>
</evidence>
<protein>
    <recommendedName>
        <fullName evidence="4">Nephrocystin 3-like N-terminal domain-containing protein</fullName>
    </recommendedName>
</protein>
<dbReference type="PANTHER" id="PTHR10039:SF5">
    <property type="entry name" value="NACHT DOMAIN-CONTAINING PROTEIN"/>
    <property type="match status" value="1"/>
</dbReference>
<dbReference type="Pfam" id="PF12796">
    <property type="entry name" value="Ank_2"/>
    <property type="match status" value="1"/>
</dbReference>
<feature type="compositionally biased region" description="Polar residues" evidence="3">
    <location>
        <begin position="967"/>
        <end position="983"/>
    </location>
</feature>
<name>A0AAV9G1F4_9PEZI</name>
<dbReference type="EMBL" id="MU866017">
    <property type="protein sequence ID" value="KAK4442424.1"/>
    <property type="molecule type" value="Genomic_DNA"/>
</dbReference>
<comment type="caution">
    <text evidence="5">The sequence shown here is derived from an EMBL/GenBank/DDBJ whole genome shotgun (WGS) entry which is preliminary data.</text>
</comment>
<dbReference type="PANTHER" id="PTHR10039">
    <property type="entry name" value="AMELOGENIN"/>
    <property type="match status" value="1"/>
</dbReference>